<keyword evidence="2" id="KW-0812">Transmembrane</keyword>
<dbReference type="AlphaFoldDB" id="A0A934SLU6"/>
<accession>A0A934SLU6</accession>
<dbReference type="EMBL" id="JAEPES010000006">
    <property type="protein sequence ID" value="MBK4349102.1"/>
    <property type="molecule type" value="Genomic_DNA"/>
</dbReference>
<evidence type="ECO:0000256" key="1">
    <source>
        <dbReference type="SAM" id="MobiDB-lite"/>
    </source>
</evidence>
<feature type="region of interest" description="Disordered" evidence="1">
    <location>
        <begin position="1"/>
        <end position="21"/>
    </location>
</feature>
<evidence type="ECO:0000256" key="2">
    <source>
        <dbReference type="SAM" id="Phobius"/>
    </source>
</evidence>
<keyword evidence="2" id="KW-0472">Membrane</keyword>
<name>A0A934SLU6_9MICO</name>
<sequence length="171" mass="16343">MTNTTPPAESGTPTPVTPAVPAQKSTFRRIITPALAAVAALAIGLFGGILISHGTSSSTSQAQGGNFAGGVGGAEGGAGRPGGAGGNFTAGTITGIDGDTITLKLTDGSTVKVTSSSDTTVTTSKTSSVSDLAKGDTITVSGTKDSDGNVTATTVREGDIGFGAGAAPASK</sequence>
<evidence type="ECO:0000313" key="5">
    <source>
        <dbReference type="Proteomes" id="UP000636458"/>
    </source>
</evidence>
<gene>
    <name evidence="4" type="ORF">IV501_15845</name>
</gene>
<feature type="compositionally biased region" description="Low complexity" evidence="1">
    <location>
        <begin position="12"/>
        <end position="21"/>
    </location>
</feature>
<comment type="caution">
    <text evidence="4">The sequence shown here is derived from an EMBL/GenBank/DDBJ whole genome shotgun (WGS) entry which is preliminary data.</text>
</comment>
<feature type="transmembrane region" description="Helical" evidence="2">
    <location>
        <begin position="30"/>
        <end position="51"/>
    </location>
</feature>
<reference evidence="4" key="1">
    <citation type="submission" date="2021-01" db="EMBL/GenBank/DDBJ databases">
        <title>Lacisediminihabitans sp. nov. strain G11-30, isolated from Antarctic Soil.</title>
        <authorList>
            <person name="Li J."/>
        </authorList>
    </citation>
    <scope>NUCLEOTIDE SEQUENCE</scope>
    <source>
        <strain evidence="4">G11-30</strain>
    </source>
</reference>
<feature type="domain" description="DUF5666" evidence="3">
    <location>
        <begin position="91"/>
        <end position="155"/>
    </location>
</feature>
<dbReference type="Proteomes" id="UP000636458">
    <property type="component" value="Unassembled WGS sequence"/>
</dbReference>
<dbReference type="InterPro" id="IPR043724">
    <property type="entry name" value="DUF5666"/>
</dbReference>
<evidence type="ECO:0000313" key="4">
    <source>
        <dbReference type="EMBL" id="MBK4349102.1"/>
    </source>
</evidence>
<proteinExistence type="predicted"/>
<evidence type="ECO:0000259" key="3">
    <source>
        <dbReference type="Pfam" id="PF18914"/>
    </source>
</evidence>
<dbReference type="Pfam" id="PF18914">
    <property type="entry name" value="DUF5666"/>
    <property type="match status" value="1"/>
</dbReference>
<feature type="compositionally biased region" description="Gly residues" evidence="1">
    <location>
        <begin position="66"/>
        <end position="85"/>
    </location>
</feature>
<feature type="region of interest" description="Disordered" evidence="1">
    <location>
        <begin position="57"/>
        <end position="85"/>
    </location>
</feature>
<organism evidence="4 5">
    <name type="scientific">Lacisediminihabitans changchengi</name>
    <dbReference type="NCBI Taxonomy" id="2787634"/>
    <lineage>
        <taxon>Bacteria</taxon>
        <taxon>Bacillati</taxon>
        <taxon>Actinomycetota</taxon>
        <taxon>Actinomycetes</taxon>
        <taxon>Micrococcales</taxon>
        <taxon>Microbacteriaceae</taxon>
        <taxon>Lacisediminihabitans</taxon>
    </lineage>
</organism>
<protein>
    <recommendedName>
        <fullName evidence="3">DUF5666 domain-containing protein</fullName>
    </recommendedName>
</protein>
<dbReference type="RefSeq" id="WP_200557290.1">
    <property type="nucleotide sequence ID" value="NZ_JAEPES010000006.1"/>
</dbReference>
<keyword evidence="5" id="KW-1185">Reference proteome</keyword>
<keyword evidence="2" id="KW-1133">Transmembrane helix</keyword>